<protein>
    <submittedName>
        <fullName evidence="2">Uncharacterized protein</fullName>
    </submittedName>
</protein>
<evidence type="ECO:0000313" key="2">
    <source>
        <dbReference type="EMBL" id="CAD9576512.1"/>
    </source>
</evidence>
<name>A0A7S2KGP6_9DINO</name>
<reference evidence="2" key="1">
    <citation type="submission" date="2021-01" db="EMBL/GenBank/DDBJ databases">
        <authorList>
            <person name="Corre E."/>
            <person name="Pelletier E."/>
            <person name="Niang G."/>
            <person name="Scheremetjew M."/>
            <person name="Finn R."/>
            <person name="Kale V."/>
            <person name="Holt S."/>
            <person name="Cochrane G."/>
            <person name="Meng A."/>
            <person name="Brown T."/>
            <person name="Cohen L."/>
        </authorList>
    </citation>
    <scope>NUCLEOTIDE SEQUENCE</scope>
    <source>
        <strain evidence="2">RCC3387</strain>
    </source>
</reference>
<dbReference type="AlphaFoldDB" id="A0A7S2KGP6"/>
<dbReference type="EMBL" id="HBGW01047325">
    <property type="protein sequence ID" value="CAD9576512.1"/>
    <property type="molecule type" value="Transcribed_RNA"/>
</dbReference>
<accession>A0A7S2KGP6</accession>
<sequence>MPFESSLAYSSDFEEHSAKYTPLPNMEPVAEPDKSSLNPPWAMAKAPAGDVPCQSITSLTLESSLPLIASMLSLVITSPPRSLPIGVHACGRFCFRRCFS</sequence>
<feature type="region of interest" description="Disordered" evidence="1">
    <location>
        <begin position="19"/>
        <end position="38"/>
    </location>
</feature>
<organism evidence="2">
    <name type="scientific">Zooxanthella nutricula</name>
    <dbReference type="NCBI Taxonomy" id="1333877"/>
    <lineage>
        <taxon>Eukaryota</taxon>
        <taxon>Sar</taxon>
        <taxon>Alveolata</taxon>
        <taxon>Dinophyceae</taxon>
        <taxon>Peridiniales</taxon>
        <taxon>Peridiniales incertae sedis</taxon>
        <taxon>Zooxanthella</taxon>
    </lineage>
</organism>
<evidence type="ECO:0000256" key="1">
    <source>
        <dbReference type="SAM" id="MobiDB-lite"/>
    </source>
</evidence>
<proteinExistence type="predicted"/>
<gene>
    <name evidence="2" type="ORF">BRAN1462_LOCUS30131</name>
</gene>